<dbReference type="SUPFAM" id="SSF74650">
    <property type="entry name" value="Galactose mutarotase-like"/>
    <property type="match status" value="1"/>
</dbReference>
<dbReference type="SUPFAM" id="SSF88713">
    <property type="entry name" value="Glycoside hydrolase/deacetylase"/>
    <property type="match status" value="1"/>
</dbReference>
<dbReference type="Pfam" id="PF01074">
    <property type="entry name" value="Glyco_hydro_38N"/>
    <property type="match status" value="1"/>
</dbReference>
<feature type="domain" description="Glycoside hydrolase family 38 central" evidence="8">
    <location>
        <begin position="333"/>
        <end position="407"/>
    </location>
</feature>
<dbReference type="GO" id="GO:0004559">
    <property type="term" value="F:alpha-mannosidase activity"/>
    <property type="evidence" value="ECO:0007669"/>
    <property type="project" value="InterPro"/>
</dbReference>
<reference evidence="9" key="2">
    <citation type="journal article" date="2023" name="Int. J. Mol. Sci.">
        <title>De Novo Assembly and Annotation of 11 Diverse Shrub Willow (Salix) Genomes Reveals Novel Gene Organization in Sex-Linked Regions.</title>
        <authorList>
            <person name="Hyden B."/>
            <person name="Feng K."/>
            <person name="Yates T.B."/>
            <person name="Jawdy S."/>
            <person name="Cereghino C."/>
            <person name="Smart L.B."/>
            <person name="Muchero W."/>
        </authorList>
    </citation>
    <scope>NUCLEOTIDE SEQUENCE [LARGE SCALE GENOMIC DNA]</scope>
    <source>
        <tissue evidence="9">Shoot tip</tissue>
    </source>
</reference>
<evidence type="ECO:0000256" key="4">
    <source>
        <dbReference type="ARBA" id="ARBA00022801"/>
    </source>
</evidence>
<feature type="signal peptide" evidence="7">
    <location>
        <begin position="1"/>
        <end position="22"/>
    </location>
</feature>
<dbReference type="OrthoDB" id="2016903at2759"/>
<evidence type="ECO:0000256" key="7">
    <source>
        <dbReference type="SAM" id="SignalP"/>
    </source>
</evidence>
<dbReference type="InterPro" id="IPR000602">
    <property type="entry name" value="Glyco_hydro_38_N"/>
</dbReference>
<evidence type="ECO:0000256" key="6">
    <source>
        <dbReference type="ARBA" id="ARBA00023295"/>
    </source>
</evidence>
<organism evidence="9 10">
    <name type="scientific">Salix viminalis</name>
    <name type="common">Common osier</name>
    <name type="synonym">Basket willow</name>
    <dbReference type="NCBI Taxonomy" id="40686"/>
    <lineage>
        <taxon>Eukaryota</taxon>
        <taxon>Viridiplantae</taxon>
        <taxon>Streptophyta</taxon>
        <taxon>Embryophyta</taxon>
        <taxon>Tracheophyta</taxon>
        <taxon>Spermatophyta</taxon>
        <taxon>Magnoliopsida</taxon>
        <taxon>eudicotyledons</taxon>
        <taxon>Gunneridae</taxon>
        <taxon>Pentapetalae</taxon>
        <taxon>rosids</taxon>
        <taxon>fabids</taxon>
        <taxon>Malpighiales</taxon>
        <taxon>Salicaceae</taxon>
        <taxon>Saliceae</taxon>
        <taxon>Salix</taxon>
    </lineage>
</organism>
<dbReference type="SUPFAM" id="SSF88688">
    <property type="entry name" value="Families 57/38 glycoside transferase middle domain"/>
    <property type="match status" value="1"/>
</dbReference>
<dbReference type="InterPro" id="IPR013780">
    <property type="entry name" value="Glyco_hydro_b"/>
</dbReference>
<dbReference type="Proteomes" id="UP001151529">
    <property type="component" value="Chromosome 14"/>
</dbReference>
<dbReference type="FunFam" id="2.60.40.1180:FF:000015">
    <property type="entry name" value="Alpha-mannosidase"/>
    <property type="match status" value="1"/>
</dbReference>
<feature type="chain" id="PRO_5040107568" evidence="7">
    <location>
        <begin position="23"/>
        <end position="581"/>
    </location>
</feature>
<sequence length="581" mass="66026">MMKVLMVVLLLLLGGSLFVAEAKYMVYNTSQGIVKDKINVHLVAHTHDDVGWLKTVDQYYVGSNNSIQGACVQNVLDSLIPALLADRNRKFIYVEQAFFQRWWRDQSETMQHVVKQLVSSGQLEFINGGMCMHDEAVTHYIDMIDQTTLGHRFIKKDFGVTPRIGWQIDPFGHSAVQAYLLGAEIGFDSLFFGRIDYQDRAKRKNEKSLEVVWQGSKSFGSSAQIFAVVQDDINLFDYNVQERVDAFVTAAVSQANITRTNHIMWTMGTDFKYQYAHSWFRQMDKLIHYVNMDGRVNALYSTPSIYTDAKHATNEHWPVKTEDFFPYADHANGYWTGYYTSRPALKRYVRMMSGYYLAARQLEFYNGRSNSGPNTDSLADSLAIAQHHDAVTGTEKQHVANDYAKRLSIGYTEAEKLVASSLACLVESASHTGCQRSTTKFQQAKTHYLFSLISLQFNGLLLCPLLNISYCPASEVDLSQGRNLIVVVYNSLGWARDDVIQFPVLDENVTVHDSEKREILSQIIPIADAFTGLRNSHVNAYLGRTPAETPKVLACIYSFCSTFWFQHLFHLKCQKGRCSFE</sequence>
<dbReference type="Gene3D" id="1.20.1270.50">
    <property type="entry name" value="Glycoside hydrolase family 38, central domain"/>
    <property type="match status" value="2"/>
</dbReference>
<dbReference type="InterPro" id="IPR011013">
    <property type="entry name" value="Gal_mutarotase_sf_dom"/>
</dbReference>
<evidence type="ECO:0000313" key="9">
    <source>
        <dbReference type="EMBL" id="KAJ6674785.1"/>
    </source>
</evidence>
<evidence type="ECO:0000259" key="8">
    <source>
        <dbReference type="SMART" id="SM00872"/>
    </source>
</evidence>
<dbReference type="SMART" id="SM00872">
    <property type="entry name" value="Alpha-mann_mid"/>
    <property type="match status" value="1"/>
</dbReference>
<keyword evidence="7" id="KW-0732">Signal</keyword>
<keyword evidence="10" id="KW-1185">Reference proteome</keyword>
<evidence type="ECO:0000256" key="3">
    <source>
        <dbReference type="ARBA" id="ARBA00022723"/>
    </source>
</evidence>
<dbReference type="InterPro" id="IPR028995">
    <property type="entry name" value="Glyco_hydro_57/38_cen_sf"/>
</dbReference>
<dbReference type="GO" id="GO:0030246">
    <property type="term" value="F:carbohydrate binding"/>
    <property type="evidence" value="ECO:0007669"/>
    <property type="project" value="InterPro"/>
</dbReference>
<keyword evidence="6" id="KW-0326">Glycosidase</keyword>
<dbReference type="InterPro" id="IPR015341">
    <property type="entry name" value="Glyco_hydro_38_cen"/>
</dbReference>
<dbReference type="CDD" id="cd10810">
    <property type="entry name" value="GH38N_AMII_LAM_like"/>
    <property type="match status" value="1"/>
</dbReference>
<keyword evidence="5" id="KW-0862">Zinc</keyword>
<dbReference type="Gene3D" id="3.20.110.10">
    <property type="entry name" value="Glycoside hydrolase 38, N terminal domain"/>
    <property type="match status" value="1"/>
</dbReference>
<name>A0A9Q0NRV1_SALVM</name>
<dbReference type="AlphaFoldDB" id="A0A9Q0NRV1"/>
<dbReference type="PANTHER" id="PTHR11607:SF67">
    <property type="entry name" value="ALPHA-MANNOSIDASE"/>
    <property type="match status" value="1"/>
</dbReference>
<evidence type="ECO:0000256" key="1">
    <source>
        <dbReference type="ARBA" id="ARBA00001947"/>
    </source>
</evidence>
<evidence type="ECO:0000313" key="10">
    <source>
        <dbReference type="Proteomes" id="UP001151529"/>
    </source>
</evidence>
<proteinExistence type="inferred from homology"/>
<dbReference type="InterPro" id="IPR037094">
    <property type="entry name" value="Glyco_hydro_38_cen_sf"/>
</dbReference>
<comment type="caution">
    <text evidence="9">The sequence shown here is derived from an EMBL/GenBank/DDBJ whole genome shotgun (WGS) entry which is preliminary data.</text>
</comment>
<dbReference type="EMBL" id="JAPFFL010000016">
    <property type="protein sequence ID" value="KAJ6674785.1"/>
    <property type="molecule type" value="Genomic_DNA"/>
</dbReference>
<comment type="similarity">
    <text evidence="2">Belongs to the glycosyl hydrolase 38 family.</text>
</comment>
<dbReference type="FunFam" id="1.20.1270.50:FF:000002">
    <property type="entry name" value="Alpha-mannosidase"/>
    <property type="match status" value="1"/>
</dbReference>
<dbReference type="PANTHER" id="PTHR11607">
    <property type="entry name" value="ALPHA-MANNOSIDASE"/>
    <property type="match status" value="1"/>
</dbReference>
<comment type="cofactor">
    <cofactor evidence="1">
        <name>Zn(2+)</name>
        <dbReference type="ChEBI" id="CHEBI:29105"/>
    </cofactor>
</comment>
<gene>
    <name evidence="9" type="ORF">OIU85_010998</name>
</gene>
<protein>
    <submittedName>
        <fullName evidence="9">ALPHA-MANNOSIDASE</fullName>
    </submittedName>
</protein>
<dbReference type="GO" id="GO:0046872">
    <property type="term" value="F:metal ion binding"/>
    <property type="evidence" value="ECO:0007669"/>
    <property type="project" value="UniProtKB-KW"/>
</dbReference>
<reference evidence="9" key="1">
    <citation type="submission" date="2022-11" db="EMBL/GenBank/DDBJ databases">
        <authorList>
            <person name="Hyden B.L."/>
            <person name="Feng K."/>
            <person name="Yates T."/>
            <person name="Jawdy S."/>
            <person name="Smart L.B."/>
            <person name="Muchero W."/>
        </authorList>
    </citation>
    <scope>NUCLEOTIDE SEQUENCE</scope>
    <source>
        <tissue evidence="9">Shoot tip</tissue>
    </source>
</reference>
<dbReference type="Gene3D" id="2.60.40.1180">
    <property type="entry name" value="Golgi alpha-mannosidase II"/>
    <property type="match status" value="1"/>
</dbReference>
<dbReference type="InterPro" id="IPR011330">
    <property type="entry name" value="Glyco_hydro/deAcase_b/a-brl"/>
</dbReference>
<accession>A0A9Q0NRV1</accession>
<evidence type="ECO:0000256" key="2">
    <source>
        <dbReference type="ARBA" id="ARBA00009792"/>
    </source>
</evidence>
<dbReference type="InterPro" id="IPR050843">
    <property type="entry name" value="Glycosyl_Hydrlase_38"/>
</dbReference>
<evidence type="ECO:0000256" key="5">
    <source>
        <dbReference type="ARBA" id="ARBA00022833"/>
    </source>
</evidence>
<dbReference type="FunFam" id="1.20.1270.50:FF:000003">
    <property type="entry name" value="Alpha-mannosidase"/>
    <property type="match status" value="1"/>
</dbReference>
<keyword evidence="4" id="KW-0378">Hydrolase</keyword>
<dbReference type="InterPro" id="IPR027291">
    <property type="entry name" value="Glyco_hydro_38_N_sf"/>
</dbReference>
<keyword evidence="3" id="KW-0479">Metal-binding</keyword>
<dbReference type="GO" id="GO:0006013">
    <property type="term" value="P:mannose metabolic process"/>
    <property type="evidence" value="ECO:0007669"/>
    <property type="project" value="InterPro"/>
</dbReference>
<dbReference type="Pfam" id="PF09261">
    <property type="entry name" value="Alpha-mann_mid"/>
    <property type="match status" value="1"/>
</dbReference>